<evidence type="ECO:0000256" key="3">
    <source>
        <dbReference type="SAM" id="MobiDB-lite"/>
    </source>
</evidence>
<sequence length="166" mass="17270">MLTDCGAAPAGTPTPNAIPAAPKTAAPTRQALITSPLRPNTSDAGETPQPILRLETDVHPKEQHSPDHLNLQTLLMRILLRVKPGASRTAVGGRYDGPAGPALVVAVAARAVEGQATKAVLQAVATAFGVRPSAVTLVRGATSRDKLVEIHGDETALQSRLESLRD</sequence>
<dbReference type="InterPro" id="IPR036591">
    <property type="entry name" value="YggU-like_sf"/>
</dbReference>
<dbReference type="PANTHER" id="PTHR13420:SF7">
    <property type="entry name" value="UPF0235 PROTEIN C15ORF40"/>
    <property type="match status" value="1"/>
</dbReference>
<organism evidence="4 5">
    <name type="scientific">Kribbella koreensis</name>
    <dbReference type="NCBI Taxonomy" id="57909"/>
    <lineage>
        <taxon>Bacteria</taxon>
        <taxon>Bacillati</taxon>
        <taxon>Actinomycetota</taxon>
        <taxon>Actinomycetes</taxon>
        <taxon>Propionibacteriales</taxon>
        <taxon>Kribbellaceae</taxon>
        <taxon>Kribbella</taxon>
    </lineage>
</organism>
<protein>
    <recommendedName>
        <fullName evidence="2">UPF0235 protein GCM10009554_15180</fullName>
    </recommendedName>
</protein>
<dbReference type="Pfam" id="PF02594">
    <property type="entry name" value="DUF167"/>
    <property type="match status" value="1"/>
</dbReference>
<dbReference type="NCBIfam" id="TIGR00251">
    <property type="entry name" value="DUF167 family protein"/>
    <property type="match status" value="1"/>
</dbReference>
<evidence type="ECO:0000256" key="1">
    <source>
        <dbReference type="ARBA" id="ARBA00010364"/>
    </source>
</evidence>
<dbReference type="Proteomes" id="UP001500542">
    <property type="component" value="Unassembled WGS sequence"/>
</dbReference>
<dbReference type="HAMAP" id="MF_00634">
    <property type="entry name" value="UPF0235"/>
    <property type="match status" value="1"/>
</dbReference>
<evidence type="ECO:0000313" key="5">
    <source>
        <dbReference type="Proteomes" id="UP001500542"/>
    </source>
</evidence>
<dbReference type="SUPFAM" id="SSF69786">
    <property type="entry name" value="YggU-like"/>
    <property type="match status" value="1"/>
</dbReference>
<dbReference type="PANTHER" id="PTHR13420">
    <property type="entry name" value="UPF0235 PROTEIN C15ORF40"/>
    <property type="match status" value="1"/>
</dbReference>
<feature type="region of interest" description="Disordered" evidence="3">
    <location>
        <begin position="1"/>
        <end position="27"/>
    </location>
</feature>
<accession>A0ABN1PQC0</accession>
<dbReference type="SMART" id="SM01152">
    <property type="entry name" value="DUF167"/>
    <property type="match status" value="1"/>
</dbReference>
<gene>
    <name evidence="4" type="ORF">GCM10009554_15180</name>
</gene>
<keyword evidence="5" id="KW-1185">Reference proteome</keyword>
<reference evidence="4 5" key="1">
    <citation type="journal article" date="2019" name="Int. J. Syst. Evol. Microbiol.">
        <title>The Global Catalogue of Microorganisms (GCM) 10K type strain sequencing project: providing services to taxonomists for standard genome sequencing and annotation.</title>
        <authorList>
            <consortium name="The Broad Institute Genomics Platform"/>
            <consortium name="The Broad Institute Genome Sequencing Center for Infectious Disease"/>
            <person name="Wu L."/>
            <person name="Ma J."/>
        </authorList>
    </citation>
    <scope>NUCLEOTIDE SEQUENCE [LARGE SCALE GENOMIC DNA]</scope>
    <source>
        <strain evidence="4 5">JCM 10977</strain>
    </source>
</reference>
<proteinExistence type="inferred from homology"/>
<comment type="similarity">
    <text evidence="1 2">Belongs to the UPF0235 family.</text>
</comment>
<dbReference type="InterPro" id="IPR003746">
    <property type="entry name" value="DUF167"/>
</dbReference>
<comment type="caution">
    <text evidence="4">The sequence shown here is derived from an EMBL/GenBank/DDBJ whole genome shotgun (WGS) entry which is preliminary data.</text>
</comment>
<evidence type="ECO:0000256" key="2">
    <source>
        <dbReference type="HAMAP-Rule" id="MF_00634"/>
    </source>
</evidence>
<name>A0ABN1PQC0_9ACTN</name>
<evidence type="ECO:0000313" key="4">
    <source>
        <dbReference type="EMBL" id="GAA0931356.1"/>
    </source>
</evidence>
<dbReference type="Gene3D" id="3.30.1200.10">
    <property type="entry name" value="YggU-like"/>
    <property type="match status" value="1"/>
</dbReference>
<dbReference type="EMBL" id="BAAAHK010000003">
    <property type="protein sequence ID" value="GAA0931356.1"/>
    <property type="molecule type" value="Genomic_DNA"/>
</dbReference>
<feature type="compositionally biased region" description="Low complexity" evidence="3">
    <location>
        <begin position="7"/>
        <end position="27"/>
    </location>
</feature>